<gene>
    <name evidence="1" type="ORF">DCAF_LOCUS2521</name>
</gene>
<reference evidence="1 2" key="1">
    <citation type="submission" date="2024-01" db="EMBL/GenBank/DDBJ databases">
        <authorList>
            <person name="Waweru B."/>
        </authorList>
    </citation>
    <scope>NUCLEOTIDE SEQUENCE [LARGE SCALE GENOMIC DNA]</scope>
</reference>
<dbReference type="EMBL" id="CAWUPB010000793">
    <property type="protein sequence ID" value="CAK7324855.1"/>
    <property type="molecule type" value="Genomic_DNA"/>
</dbReference>
<sequence length="78" mass="9007">MTFNYLIRCSQSQNEIWGGQLALQSRDKSRSPFTHITFGTMRQALILAYVMMTWQDEVDLLLSGRQSLAGKFTWSECL</sequence>
<evidence type="ECO:0000313" key="1">
    <source>
        <dbReference type="EMBL" id="CAK7324855.1"/>
    </source>
</evidence>
<name>A0AAV1QVN9_9ROSI</name>
<accession>A0AAV1QVN9</accession>
<evidence type="ECO:0000313" key="2">
    <source>
        <dbReference type="Proteomes" id="UP001314170"/>
    </source>
</evidence>
<proteinExistence type="predicted"/>
<dbReference type="AlphaFoldDB" id="A0AAV1QVN9"/>
<keyword evidence="2" id="KW-1185">Reference proteome</keyword>
<dbReference type="Proteomes" id="UP001314170">
    <property type="component" value="Unassembled WGS sequence"/>
</dbReference>
<comment type="caution">
    <text evidence="1">The sequence shown here is derived from an EMBL/GenBank/DDBJ whole genome shotgun (WGS) entry which is preliminary data.</text>
</comment>
<organism evidence="1 2">
    <name type="scientific">Dovyalis caffra</name>
    <dbReference type="NCBI Taxonomy" id="77055"/>
    <lineage>
        <taxon>Eukaryota</taxon>
        <taxon>Viridiplantae</taxon>
        <taxon>Streptophyta</taxon>
        <taxon>Embryophyta</taxon>
        <taxon>Tracheophyta</taxon>
        <taxon>Spermatophyta</taxon>
        <taxon>Magnoliopsida</taxon>
        <taxon>eudicotyledons</taxon>
        <taxon>Gunneridae</taxon>
        <taxon>Pentapetalae</taxon>
        <taxon>rosids</taxon>
        <taxon>fabids</taxon>
        <taxon>Malpighiales</taxon>
        <taxon>Salicaceae</taxon>
        <taxon>Flacourtieae</taxon>
        <taxon>Dovyalis</taxon>
    </lineage>
</organism>
<protein>
    <submittedName>
        <fullName evidence="1">Uncharacterized protein</fullName>
    </submittedName>
</protein>